<dbReference type="Gene3D" id="3.40.50.720">
    <property type="entry name" value="NAD(P)-binding Rossmann-like Domain"/>
    <property type="match status" value="1"/>
</dbReference>
<dbReference type="CDD" id="cd05233">
    <property type="entry name" value="SDR_c"/>
    <property type="match status" value="1"/>
</dbReference>
<evidence type="ECO:0000256" key="1">
    <source>
        <dbReference type="ARBA" id="ARBA00006484"/>
    </source>
</evidence>
<dbReference type="PANTHER" id="PTHR42760:SF115">
    <property type="entry name" value="3-OXOACYL-[ACYL-CARRIER-PROTEIN] REDUCTASE FABG"/>
    <property type="match status" value="1"/>
</dbReference>
<gene>
    <name evidence="4" type="ORF">DPM12_03295</name>
</gene>
<dbReference type="GO" id="GO:0016616">
    <property type="term" value="F:oxidoreductase activity, acting on the CH-OH group of donors, NAD or NADP as acceptor"/>
    <property type="evidence" value="ECO:0007669"/>
    <property type="project" value="TreeGrafter"/>
</dbReference>
<dbReference type="PROSITE" id="PS00061">
    <property type="entry name" value="ADH_SHORT"/>
    <property type="match status" value="1"/>
</dbReference>
<evidence type="ECO:0000259" key="3">
    <source>
        <dbReference type="SMART" id="SM00822"/>
    </source>
</evidence>
<dbReference type="InterPro" id="IPR036291">
    <property type="entry name" value="NAD(P)-bd_dom_sf"/>
</dbReference>
<feature type="domain" description="Ketoreductase" evidence="3">
    <location>
        <begin position="7"/>
        <end position="181"/>
    </location>
</feature>
<name>A0A329QZW5_9ACTN</name>
<dbReference type="PRINTS" id="PR00080">
    <property type="entry name" value="SDRFAMILY"/>
</dbReference>
<protein>
    <submittedName>
        <fullName evidence="4">D-threitol dehydrogenase</fullName>
    </submittedName>
</protein>
<dbReference type="SUPFAM" id="SSF51735">
    <property type="entry name" value="NAD(P)-binding Rossmann-fold domains"/>
    <property type="match status" value="1"/>
</dbReference>
<organism evidence="4 5">
    <name type="scientific">Phytoactinopolyspora halophila</name>
    <dbReference type="NCBI Taxonomy" id="1981511"/>
    <lineage>
        <taxon>Bacteria</taxon>
        <taxon>Bacillati</taxon>
        <taxon>Actinomycetota</taxon>
        <taxon>Actinomycetes</taxon>
        <taxon>Jiangellales</taxon>
        <taxon>Jiangellaceae</taxon>
        <taxon>Phytoactinopolyspora</taxon>
    </lineage>
</organism>
<comment type="caution">
    <text evidence="4">The sequence shown here is derived from an EMBL/GenBank/DDBJ whole genome shotgun (WGS) entry which is preliminary data.</text>
</comment>
<dbReference type="OrthoDB" id="517007at2"/>
<dbReference type="InterPro" id="IPR002347">
    <property type="entry name" value="SDR_fam"/>
</dbReference>
<dbReference type="PANTHER" id="PTHR42760">
    <property type="entry name" value="SHORT-CHAIN DEHYDROGENASES/REDUCTASES FAMILY MEMBER"/>
    <property type="match status" value="1"/>
</dbReference>
<dbReference type="RefSeq" id="WP_112256849.1">
    <property type="nucleotide sequence ID" value="NZ_QMIG01000002.1"/>
</dbReference>
<dbReference type="InterPro" id="IPR020904">
    <property type="entry name" value="Sc_DH/Rdtase_CS"/>
</dbReference>
<proteinExistence type="inferred from homology"/>
<evidence type="ECO:0000313" key="4">
    <source>
        <dbReference type="EMBL" id="RAW17890.1"/>
    </source>
</evidence>
<dbReference type="AlphaFoldDB" id="A0A329QZW5"/>
<evidence type="ECO:0000313" key="5">
    <source>
        <dbReference type="Proteomes" id="UP000250462"/>
    </source>
</evidence>
<keyword evidence="5" id="KW-1185">Reference proteome</keyword>
<dbReference type="Pfam" id="PF13561">
    <property type="entry name" value="adh_short_C2"/>
    <property type="match status" value="1"/>
</dbReference>
<comment type="similarity">
    <text evidence="1">Belongs to the short-chain dehydrogenases/reductases (SDR) family.</text>
</comment>
<reference evidence="4 5" key="1">
    <citation type="submission" date="2018-06" db="EMBL/GenBank/DDBJ databases">
        <title>Phytoactinopolyspora halophila sp. nov., a novel halophilic actinomycete isolated from a saline soil in China.</title>
        <authorList>
            <person name="Tang S.-K."/>
        </authorList>
    </citation>
    <scope>NUCLEOTIDE SEQUENCE [LARGE SCALE GENOMIC DNA]</scope>
    <source>
        <strain evidence="4 5">YIM 96934</strain>
    </source>
</reference>
<dbReference type="Proteomes" id="UP000250462">
    <property type="component" value="Unassembled WGS sequence"/>
</dbReference>
<evidence type="ECO:0000256" key="2">
    <source>
        <dbReference type="ARBA" id="ARBA00023002"/>
    </source>
</evidence>
<dbReference type="FunFam" id="3.40.50.720:FF:000084">
    <property type="entry name" value="Short-chain dehydrogenase reductase"/>
    <property type="match status" value="1"/>
</dbReference>
<dbReference type="EMBL" id="QMIG01000002">
    <property type="protein sequence ID" value="RAW17890.1"/>
    <property type="molecule type" value="Genomic_DNA"/>
</dbReference>
<keyword evidence="2" id="KW-0560">Oxidoreductase</keyword>
<accession>A0A329QZW5</accession>
<dbReference type="PRINTS" id="PR00081">
    <property type="entry name" value="GDHRDH"/>
</dbReference>
<dbReference type="SMART" id="SM00822">
    <property type="entry name" value="PKS_KR"/>
    <property type="match status" value="1"/>
</dbReference>
<sequence length="244" mass="24728">MNTRNNRVTVVTGGASGIGAAIVEAMAAPGSPVVVLDRDVSDAPQPADAAGPHAVRCDITDPDAVSAAVQQVNEGWGPVGVLVNCAGVASIAPALDLELAGWEQTLRVNLTGTFLMSQAVAPQMIEQGSGRIINIASQAATVALHDHAAYAASKAGVVGLTKVLALEWGGSGITVNAVSPTVVLTELSKPIWENPGGDALKAQIPAGRFAQPHEIAATVAFLASDEAAMINGVDLLVDGGYTIR</sequence>
<dbReference type="InterPro" id="IPR057326">
    <property type="entry name" value="KR_dom"/>
</dbReference>
<dbReference type="NCBIfam" id="NF005309">
    <property type="entry name" value="PRK06841.1"/>
    <property type="match status" value="1"/>
</dbReference>